<protein>
    <submittedName>
        <fullName evidence="1">Uncharacterized protein</fullName>
    </submittedName>
</protein>
<dbReference type="EMBL" id="CZBI01000006">
    <property type="protein sequence ID" value="CUQ38085.1"/>
    <property type="molecule type" value="Genomic_DNA"/>
</dbReference>
<proteinExistence type="predicted"/>
<evidence type="ECO:0000313" key="1">
    <source>
        <dbReference type="EMBL" id="CUQ38085.1"/>
    </source>
</evidence>
<accession>A0A174W1V8</accession>
<name>A0A174W1V8_BACT4</name>
<evidence type="ECO:0000313" key="2">
    <source>
        <dbReference type="Proteomes" id="UP000095541"/>
    </source>
</evidence>
<dbReference type="AlphaFoldDB" id="A0A174W1V8"/>
<reference evidence="1 2" key="1">
    <citation type="submission" date="2015-09" db="EMBL/GenBank/DDBJ databases">
        <authorList>
            <consortium name="Pathogen Informatics"/>
        </authorList>
    </citation>
    <scope>NUCLEOTIDE SEQUENCE [LARGE SCALE GENOMIC DNA]</scope>
    <source>
        <strain evidence="1 2">2789STDY5834945</strain>
    </source>
</reference>
<gene>
    <name evidence="1" type="ORF">ERS852557_04017</name>
</gene>
<organism evidence="1 2">
    <name type="scientific">Bacteroides thetaiotaomicron</name>
    <dbReference type="NCBI Taxonomy" id="818"/>
    <lineage>
        <taxon>Bacteria</taxon>
        <taxon>Pseudomonadati</taxon>
        <taxon>Bacteroidota</taxon>
        <taxon>Bacteroidia</taxon>
        <taxon>Bacteroidales</taxon>
        <taxon>Bacteroidaceae</taxon>
        <taxon>Bacteroides</taxon>
    </lineage>
</organism>
<dbReference type="Proteomes" id="UP000095541">
    <property type="component" value="Unassembled WGS sequence"/>
</dbReference>
<sequence length="32" mass="3782">MYKQKITSLEIDHYLMLDEDSLPNTLDLIEIS</sequence>